<keyword evidence="2" id="KW-1185">Reference proteome</keyword>
<evidence type="ECO:0000313" key="2">
    <source>
        <dbReference type="Proteomes" id="UP000299102"/>
    </source>
</evidence>
<sequence length="175" mass="19227">MLDAVQRSVALKACYSPYSVSAFRAHPREAAPPDIRVREVAWLYELRGKDLGDTLSTGSSRDPYFGDFTPRTPEIGYESVEDPTPRRWTVSPSSAAHFTDGSRIEGKVGAALTEWRDGRETWYSTLRPRSLLHGGDGRAAKGDTGRMVKTGWSTFSVTQVPRGIGRPEDLSPSGP</sequence>
<organism evidence="1 2">
    <name type="scientific">Eumeta variegata</name>
    <name type="common">Bagworm moth</name>
    <name type="synonym">Eumeta japonica</name>
    <dbReference type="NCBI Taxonomy" id="151549"/>
    <lineage>
        <taxon>Eukaryota</taxon>
        <taxon>Metazoa</taxon>
        <taxon>Ecdysozoa</taxon>
        <taxon>Arthropoda</taxon>
        <taxon>Hexapoda</taxon>
        <taxon>Insecta</taxon>
        <taxon>Pterygota</taxon>
        <taxon>Neoptera</taxon>
        <taxon>Endopterygota</taxon>
        <taxon>Lepidoptera</taxon>
        <taxon>Glossata</taxon>
        <taxon>Ditrysia</taxon>
        <taxon>Tineoidea</taxon>
        <taxon>Psychidae</taxon>
        <taxon>Oiketicinae</taxon>
        <taxon>Eumeta</taxon>
    </lineage>
</organism>
<comment type="caution">
    <text evidence="1">The sequence shown here is derived from an EMBL/GenBank/DDBJ whole genome shotgun (WGS) entry which is preliminary data.</text>
</comment>
<dbReference type="OrthoDB" id="411823at2759"/>
<dbReference type="AlphaFoldDB" id="A0A4C2AI27"/>
<accession>A0A4C2AI27</accession>
<reference evidence="1 2" key="1">
    <citation type="journal article" date="2019" name="Commun. Biol.">
        <title>The bagworm genome reveals a unique fibroin gene that provides high tensile strength.</title>
        <authorList>
            <person name="Kono N."/>
            <person name="Nakamura H."/>
            <person name="Ohtoshi R."/>
            <person name="Tomita M."/>
            <person name="Numata K."/>
            <person name="Arakawa K."/>
        </authorList>
    </citation>
    <scope>NUCLEOTIDE SEQUENCE [LARGE SCALE GENOMIC DNA]</scope>
</reference>
<name>A0A4C2AI27_EUMVA</name>
<protein>
    <submittedName>
        <fullName evidence="1">Uncharacterized protein</fullName>
    </submittedName>
</protein>
<dbReference type="EMBL" id="BGZK01003148">
    <property type="protein sequence ID" value="GBP98485.1"/>
    <property type="molecule type" value="Genomic_DNA"/>
</dbReference>
<gene>
    <name evidence="1" type="ORF">EVAR_59911_1</name>
</gene>
<dbReference type="Proteomes" id="UP000299102">
    <property type="component" value="Unassembled WGS sequence"/>
</dbReference>
<proteinExistence type="predicted"/>
<evidence type="ECO:0000313" key="1">
    <source>
        <dbReference type="EMBL" id="GBP98485.1"/>
    </source>
</evidence>